<proteinExistence type="predicted"/>
<dbReference type="Proteomes" id="UP000095672">
    <property type="component" value="Chromosome"/>
</dbReference>
<dbReference type="AlphaFoldDB" id="A0A1C9W3U5"/>
<accession>A0A1C9W3U5</accession>
<dbReference type="OrthoDB" id="9806195at2"/>
<name>A0A1C9W3U5_9GAMM</name>
<keyword evidence="3" id="KW-1185">Reference proteome</keyword>
<keyword evidence="1" id="KW-0812">Transmembrane</keyword>
<sequence length="240" mass="27453">MKLAPKLRKVHKWVFLLIGVQAVLWVTSGFYMVVMNLDFIHGDHLVRTLKEPLPELSRPLYPTARVIGGHEAVKSVQLKVVQGQPYYVVRDAEGEHRHDALDGTEVLPIDAPAASQLARHYYAGSGTIAGTRLITENPPSEIPARILPVWRVDFDDRFGTSLYIDPDTAALVTRRHDYWRVFDFFWMLHIMDYDERSDVTNPLLRILIIFGLVGVLSGAVLLPFSFRIRKRRRARRRATA</sequence>
<gene>
    <name evidence="2" type="ORF">AUP74_00344</name>
</gene>
<dbReference type="STRING" id="1769779.AUP74_00344"/>
<organism evidence="2 3">
    <name type="scientific">Microbulbifer aggregans</name>
    <dbReference type="NCBI Taxonomy" id="1769779"/>
    <lineage>
        <taxon>Bacteria</taxon>
        <taxon>Pseudomonadati</taxon>
        <taxon>Pseudomonadota</taxon>
        <taxon>Gammaproteobacteria</taxon>
        <taxon>Cellvibrionales</taxon>
        <taxon>Microbulbiferaceae</taxon>
        <taxon>Microbulbifer</taxon>
    </lineage>
</organism>
<evidence type="ECO:0008006" key="4">
    <source>
        <dbReference type="Google" id="ProtNLM"/>
    </source>
</evidence>
<reference evidence="3" key="1">
    <citation type="submission" date="2016-01" db="EMBL/GenBank/DDBJ databases">
        <title>Complete genome sequence of Microbulbifer sp. CCB-MM1, a halophile isolated from Matang Mangrove Forest, Perak.</title>
        <authorList>
            <person name="Moh T.H."/>
            <person name="Dinesh B."/>
            <person name="Lau N.-S."/>
            <person name="Go F."/>
            <person name="Alexander Chong S.-C."/>
        </authorList>
    </citation>
    <scope>NUCLEOTIDE SEQUENCE [LARGE SCALE GENOMIC DNA]</scope>
    <source>
        <strain evidence="3">CCB-MM1</strain>
    </source>
</reference>
<keyword evidence="1" id="KW-0472">Membrane</keyword>
<evidence type="ECO:0000313" key="2">
    <source>
        <dbReference type="EMBL" id="AOS95815.1"/>
    </source>
</evidence>
<keyword evidence="1" id="KW-1133">Transmembrane helix</keyword>
<feature type="transmembrane region" description="Helical" evidence="1">
    <location>
        <begin position="12"/>
        <end position="34"/>
    </location>
</feature>
<feature type="transmembrane region" description="Helical" evidence="1">
    <location>
        <begin position="203"/>
        <end position="226"/>
    </location>
</feature>
<protein>
    <recommendedName>
        <fullName evidence="4">PepSY-associated TM helix</fullName>
    </recommendedName>
</protein>
<evidence type="ECO:0000256" key="1">
    <source>
        <dbReference type="SAM" id="Phobius"/>
    </source>
</evidence>
<evidence type="ECO:0000313" key="3">
    <source>
        <dbReference type="Proteomes" id="UP000095672"/>
    </source>
</evidence>
<dbReference type="PATRIC" id="fig|1769779.3.peg.343"/>
<dbReference type="RefSeq" id="WP_069946041.1">
    <property type="nucleotide sequence ID" value="NZ_CP014143.1"/>
</dbReference>
<dbReference type="EMBL" id="CP014143">
    <property type="protein sequence ID" value="AOS95815.1"/>
    <property type="molecule type" value="Genomic_DNA"/>
</dbReference>
<dbReference type="KEGG" id="micc:AUP74_00344"/>